<accession>A0A0B2VB17</accession>
<organism evidence="1 2">
    <name type="scientific">Toxocara canis</name>
    <name type="common">Canine roundworm</name>
    <dbReference type="NCBI Taxonomy" id="6265"/>
    <lineage>
        <taxon>Eukaryota</taxon>
        <taxon>Metazoa</taxon>
        <taxon>Ecdysozoa</taxon>
        <taxon>Nematoda</taxon>
        <taxon>Chromadorea</taxon>
        <taxon>Rhabditida</taxon>
        <taxon>Spirurina</taxon>
        <taxon>Ascaridomorpha</taxon>
        <taxon>Ascaridoidea</taxon>
        <taxon>Toxocaridae</taxon>
        <taxon>Toxocara</taxon>
    </lineage>
</organism>
<evidence type="ECO:0000313" key="1">
    <source>
        <dbReference type="EMBL" id="KHN78652.1"/>
    </source>
</evidence>
<dbReference type="EMBL" id="JPKZ01002071">
    <property type="protein sequence ID" value="KHN78652.1"/>
    <property type="molecule type" value="Genomic_DNA"/>
</dbReference>
<proteinExistence type="predicted"/>
<dbReference type="AlphaFoldDB" id="A0A0B2VB17"/>
<dbReference type="Proteomes" id="UP000031036">
    <property type="component" value="Unassembled WGS sequence"/>
</dbReference>
<keyword evidence="2" id="KW-1185">Reference proteome</keyword>
<feature type="non-terminal residue" evidence="1">
    <location>
        <position position="105"/>
    </location>
</feature>
<protein>
    <submittedName>
        <fullName evidence="1">Uncharacterized protein</fullName>
    </submittedName>
</protein>
<name>A0A0B2VB17_TOXCA</name>
<evidence type="ECO:0000313" key="2">
    <source>
        <dbReference type="Proteomes" id="UP000031036"/>
    </source>
</evidence>
<reference evidence="1 2" key="1">
    <citation type="submission" date="2014-11" db="EMBL/GenBank/DDBJ databases">
        <title>Genetic blueprint of the zoonotic pathogen Toxocara canis.</title>
        <authorList>
            <person name="Zhu X.-Q."/>
            <person name="Korhonen P.K."/>
            <person name="Cai H."/>
            <person name="Young N.D."/>
            <person name="Nejsum P."/>
            <person name="von Samson-Himmelstjerna G."/>
            <person name="Boag P.R."/>
            <person name="Tan P."/>
            <person name="Li Q."/>
            <person name="Min J."/>
            <person name="Yang Y."/>
            <person name="Wang X."/>
            <person name="Fang X."/>
            <person name="Hall R.S."/>
            <person name="Hofmann A."/>
            <person name="Sternberg P.W."/>
            <person name="Jex A.R."/>
            <person name="Gasser R.B."/>
        </authorList>
    </citation>
    <scope>NUCLEOTIDE SEQUENCE [LARGE SCALE GENOMIC DNA]</scope>
    <source>
        <strain evidence="1">PN_DK_2014</strain>
    </source>
</reference>
<sequence>MNIVVGYNSSINCFGRIQSTICAAAEANSIDALRPTKLASLSSSCPFFAIRCVNLAASRRQSASKQLSGARTRMNERSRNADAAAQAWSVRRGHRLTMAHWRHHI</sequence>
<gene>
    <name evidence="1" type="ORF">Tcan_00152</name>
</gene>
<comment type="caution">
    <text evidence="1">The sequence shown here is derived from an EMBL/GenBank/DDBJ whole genome shotgun (WGS) entry which is preliminary data.</text>
</comment>